<dbReference type="SUPFAM" id="SSF90123">
    <property type="entry name" value="ABC transporter transmembrane region"/>
    <property type="match status" value="1"/>
</dbReference>
<dbReference type="Gene3D" id="3.40.50.300">
    <property type="entry name" value="P-loop containing nucleotide triphosphate hydrolases"/>
    <property type="match status" value="1"/>
</dbReference>
<dbReference type="FunFam" id="3.40.50.300:FF:000287">
    <property type="entry name" value="Multidrug ABC transporter ATP-binding protein"/>
    <property type="match status" value="1"/>
</dbReference>
<reference evidence="11 12" key="1">
    <citation type="submission" date="2019-04" db="EMBL/GenBank/DDBJ databases">
        <title>Cohnella sp. nov. isolated from preserved vegetables.</title>
        <authorList>
            <person name="Lin S.-Y."/>
            <person name="Hung M.-H."/>
            <person name="Young C.-C."/>
        </authorList>
    </citation>
    <scope>NUCLEOTIDE SEQUENCE [LARGE SCALE GENOMIC DNA]</scope>
    <source>
        <strain evidence="11 12">CC-MHH1044</strain>
    </source>
</reference>
<dbReference type="OrthoDB" id="9762778at2"/>
<dbReference type="GO" id="GO:0005524">
    <property type="term" value="F:ATP binding"/>
    <property type="evidence" value="ECO:0007669"/>
    <property type="project" value="UniProtKB-KW"/>
</dbReference>
<dbReference type="GO" id="GO:0005886">
    <property type="term" value="C:plasma membrane"/>
    <property type="evidence" value="ECO:0007669"/>
    <property type="project" value="UniProtKB-SubCell"/>
</dbReference>
<dbReference type="PROSITE" id="PS50929">
    <property type="entry name" value="ABC_TM1F"/>
    <property type="match status" value="1"/>
</dbReference>
<dbReference type="CDD" id="cd07346">
    <property type="entry name" value="ABC_6TM_exporters"/>
    <property type="match status" value="1"/>
</dbReference>
<keyword evidence="3 8" id="KW-0812">Transmembrane</keyword>
<evidence type="ECO:0000259" key="9">
    <source>
        <dbReference type="PROSITE" id="PS50893"/>
    </source>
</evidence>
<dbReference type="InterPro" id="IPR039421">
    <property type="entry name" value="Type_1_exporter"/>
</dbReference>
<keyword evidence="6 8" id="KW-1133">Transmembrane helix</keyword>
<feature type="domain" description="ABC transmembrane type-1" evidence="10">
    <location>
        <begin position="24"/>
        <end position="317"/>
    </location>
</feature>
<dbReference type="EMBL" id="SSOB01000025">
    <property type="protein sequence ID" value="THF76401.1"/>
    <property type="molecule type" value="Genomic_DNA"/>
</dbReference>
<feature type="transmembrane region" description="Helical" evidence="8">
    <location>
        <begin position="286"/>
        <end position="306"/>
    </location>
</feature>
<evidence type="ECO:0000256" key="2">
    <source>
        <dbReference type="ARBA" id="ARBA00022448"/>
    </source>
</evidence>
<keyword evidence="5 11" id="KW-0067">ATP-binding</keyword>
<evidence type="ECO:0000256" key="7">
    <source>
        <dbReference type="ARBA" id="ARBA00023136"/>
    </source>
</evidence>
<keyword evidence="12" id="KW-1185">Reference proteome</keyword>
<dbReference type="GO" id="GO:0016887">
    <property type="term" value="F:ATP hydrolysis activity"/>
    <property type="evidence" value="ECO:0007669"/>
    <property type="project" value="InterPro"/>
</dbReference>
<dbReference type="InterPro" id="IPR027417">
    <property type="entry name" value="P-loop_NTPase"/>
</dbReference>
<feature type="domain" description="ABC transporter" evidence="9">
    <location>
        <begin position="348"/>
        <end position="587"/>
    </location>
</feature>
<comment type="subcellular location">
    <subcellularLocation>
        <location evidence="1">Cell membrane</location>
        <topology evidence="1">Multi-pass membrane protein</topology>
    </subcellularLocation>
</comment>
<dbReference type="Proteomes" id="UP000310636">
    <property type="component" value="Unassembled WGS sequence"/>
</dbReference>
<dbReference type="InterPro" id="IPR003439">
    <property type="entry name" value="ABC_transporter-like_ATP-bd"/>
</dbReference>
<dbReference type="GO" id="GO:0034040">
    <property type="term" value="F:ATPase-coupled lipid transmembrane transporter activity"/>
    <property type="evidence" value="ECO:0007669"/>
    <property type="project" value="TreeGrafter"/>
</dbReference>
<evidence type="ECO:0000256" key="8">
    <source>
        <dbReference type="SAM" id="Phobius"/>
    </source>
</evidence>
<dbReference type="GO" id="GO:0140359">
    <property type="term" value="F:ABC-type transporter activity"/>
    <property type="evidence" value="ECO:0007669"/>
    <property type="project" value="InterPro"/>
</dbReference>
<evidence type="ECO:0000313" key="12">
    <source>
        <dbReference type="Proteomes" id="UP000310636"/>
    </source>
</evidence>
<sequence length="623" mass="68461">MAAKEERQAEGLLRIAGQKKGLLLTASIFSILSSLLQLAPFYAVYRIVEEVMAGARSPSAVDGDVLVYWGVVAFVALVAALVALYIGGMCSHIAAFDILYRLRVKLTDHVACVPMGYHTRTSKGELKKIIEVSVERIEKFIAHQLPDIVSAIAIPLLLIGYLFGLDWRLAVVLLVPIVVGFWIQARIFAGEAGQEAYRSYQYAMEEMNATGVEYVRGMPAVKIFGIKAESFLTFKQAVGSYRDIAMRITMICKTPYSLFFVIVSSLFVFVVPAGVLIASGSPGNQSFAITLILFLLITPSLSVPLLKLMYIGGGLRDIVEGNKRIAAVLSEPIVQEPDSPRAPLAYGIEFRGVRFAYEKPDSKHYKQVLTDVSFSAREGEMTALVGPSGGGKSTIASLLLRFWDVQEGEILIGGVPIREMGTDRLMDAVSFVFQDVHLFYDTIEENIRMGNREAGREQVIEAAKRASCHEFIEKLEHGYETRIGEGGTYLSGGEAQRIAIARALLKDAPILVLDEATAYADAENERKIQQGLIELVKGKTVLIIAHRLSTIRMAEQIVVVRDGSIVERGTHDELRDKGGLYEQMWVAHRSAASWKLGKRNAAAGTAEDATKNGREVRARVLLD</sequence>
<dbReference type="InterPro" id="IPR003593">
    <property type="entry name" value="AAA+_ATPase"/>
</dbReference>
<evidence type="ECO:0000256" key="4">
    <source>
        <dbReference type="ARBA" id="ARBA00022741"/>
    </source>
</evidence>
<feature type="transmembrane region" description="Helical" evidence="8">
    <location>
        <begin position="145"/>
        <end position="163"/>
    </location>
</feature>
<organism evidence="11 12">
    <name type="scientific">Cohnella fermenti</name>
    <dbReference type="NCBI Taxonomy" id="2565925"/>
    <lineage>
        <taxon>Bacteria</taxon>
        <taxon>Bacillati</taxon>
        <taxon>Bacillota</taxon>
        <taxon>Bacilli</taxon>
        <taxon>Bacillales</taxon>
        <taxon>Paenibacillaceae</taxon>
        <taxon>Cohnella</taxon>
    </lineage>
</organism>
<feature type="transmembrane region" description="Helical" evidence="8">
    <location>
        <begin position="65"/>
        <end position="86"/>
    </location>
</feature>
<protein>
    <submittedName>
        <fullName evidence="11">ABC transporter ATP-binding protein</fullName>
    </submittedName>
</protein>
<dbReference type="InterPro" id="IPR017871">
    <property type="entry name" value="ABC_transporter-like_CS"/>
</dbReference>
<evidence type="ECO:0000313" key="11">
    <source>
        <dbReference type="EMBL" id="THF76401.1"/>
    </source>
</evidence>
<proteinExistence type="predicted"/>
<dbReference type="SUPFAM" id="SSF52540">
    <property type="entry name" value="P-loop containing nucleoside triphosphate hydrolases"/>
    <property type="match status" value="1"/>
</dbReference>
<dbReference type="InterPro" id="IPR011527">
    <property type="entry name" value="ABC1_TM_dom"/>
</dbReference>
<evidence type="ECO:0000259" key="10">
    <source>
        <dbReference type="PROSITE" id="PS50929"/>
    </source>
</evidence>
<dbReference type="PROSITE" id="PS50893">
    <property type="entry name" value="ABC_TRANSPORTER_2"/>
    <property type="match status" value="1"/>
</dbReference>
<dbReference type="PROSITE" id="PS00211">
    <property type="entry name" value="ABC_TRANSPORTER_1"/>
    <property type="match status" value="1"/>
</dbReference>
<feature type="transmembrane region" description="Helical" evidence="8">
    <location>
        <begin position="256"/>
        <end position="280"/>
    </location>
</feature>
<feature type="transmembrane region" description="Helical" evidence="8">
    <location>
        <begin position="21"/>
        <end position="45"/>
    </location>
</feature>
<keyword evidence="4" id="KW-0547">Nucleotide-binding</keyword>
<comment type="caution">
    <text evidence="11">The sequence shown here is derived from an EMBL/GenBank/DDBJ whole genome shotgun (WGS) entry which is preliminary data.</text>
</comment>
<keyword evidence="7 8" id="KW-0472">Membrane</keyword>
<dbReference type="Pfam" id="PF00005">
    <property type="entry name" value="ABC_tran"/>
    <property type="match status" value="1"/>
</dbReference>
<feature type="transmembrane region" description="Helical" evidence="8">
    <location>
        <begin position="169"/>
        <end position="189"/>
    </location>
</feature>
<gene>
    <name evidence="11" type="ORF">E6C55_19215</name>
</gene>
<evidence type="ECO:0000256" key="5">
    <source>
        <dbReference type="ARBA" id="ARBA00022840"/>
    </source>
</evidence>
<keyword evidence="2" id="KW-0813">Transport</keyword>
<name>A0A4S4BNF8_9BACL</name>
<dbReference type="Gene3D" id="1.20.1560.10">
    <property type="entry name" value="ABC transporter type 1, transmembrane domain"/>
    <property type="match status" value="1"/>
</dbReference>
<evidence type="ECO:0000256" key="1">
    <source>
        <dbReference type="ARBA" id="ARBA00004651"/>
    </source>
</evidence>
<dbReference type="PANTHER" id="PTHR24221">
    <property type="entry name" value="ATP-BINDING CASSETTE SUB-FAMILY B"/>
    <property type="match status" value="1"/>
</dbReference>
<dbReference type="SMART" id="SM00382">
    <property type="entry name" value="AAA"/>
    <property type="match status" value="1"/>
</dbReference>
<accession>A0A4S4BNF8</accession>
<dbReference type="FunFam" id="1.20.1560.10:FF:000127">
    <property type="entry name" value="ABC transporter ATP-binding protein"/>
    <property type="match status" value="1"/>
</dbReference>
<dbReference type="InterPro" id="IPR036640">
    <property type="entry name" value="ABC1_TM_sf"/>
</dbReference>
<dbReference type="PANTHER" id="PTHR24221:SF397">
    <property type="entry name" value="ABC TRANSPORTER, ATP-BINDING TRANSMEMBRANE PROTEIN"/>
    <property type="match status" value="1"/>
</dbReference>
<dbReference type="AlphaFoldDB" id="A0A4S4BNF8"/>
<dbReference type="Pfam" id="PF00664">
    <property type="entry name" value="ABC_membrane"/>
    <property type="match status" value="1"/>
</dbReference>
<evidence type="ECO:0000256" key="3">
    <source>
        <dbReference type="ARBA" id="ARBA00022692"/>
    </source>
</evidence>
<dbReference type="RefSeq" id="WP_136371433.1">
    <property type="nucleotide sequence ID" value="NZ_SSOB01000025.1"/>
</dbReference>
<evidence type="ECO:0000256" key="6">
    <source>
        <dbReference type="ARBA" id="ARBA00022989"/>
    </source>
</evidence>